<evidence type="ECO:0000313" key="15">
    <source>
        <dbReference type="Proteomes" id="UP000076809"/>
    </source>
</evidence>
<feature type="transmembrane region" description="Helical" evidence="8">
    <location>
        <begin position="20"/>
        <end position="37"/>
    </location>
</feature>
<evidence type="ECO:0000313" key="18">
    <source>
        <dbReference type="Proteomes" id="UP000439123"/>
    </source>
</evidence>
<evidence type="ECO:0000256" key="7">
    <source>
        <dbReference type="RuleBase" id="RU003879"/>
    </source>
</evidence>
<dbReference type="GO" id="GO:0015031">
    <property type="term" value="P:protein transport"/>
    <property type="evidence" value="ECO:0007669"/>
    <property type="project" value="UniProtKB-KW"/>
</dbReference>
<keyword evidence="6 8" id="KW-0472">Membrane</keyword>
<dbReference type="Pfam" id="PF02472">
    <property type="entry name" value="ExbD"/>
    <property type="match status" value="1"/>
</dbReference>
<dbReference type="Proteomes" id="UP000281725">
    <property type="component" value="Unassembled WGS sequence"/>
</dbReference>
<keyword evidence="7" id="KW-0813">Transport</keyword>
<evidence type="ECO:0000313" key="16">
    <source>
        <dbReference type="Proteomes" id="UP000267614"/>
    </source>
</evidence>
<dbReference type="STRING" id="654.AMS64_00625"/>
<comment type="similarity">
    <text evidence="2 7">Belongs to the ExbD/TolR family.</text>
</comment>
<reference evidence="10 16" key="3">
    <citation type="submission" date="2018-11" db="EMBL/GenBank/DDBJ databases">
        <title>Complete genome sequence of multidrug-resistant Aeromonas veronii strain MS-18-37.</title>
        <authorList>
            <person name="Abdelhamed H."/>
            <person name="Lawrence M."/>
            <person name="Waldbieser G."/>
        </authorList>
    </citation>
    <scope>NUCLEOTIDE SEQUENCE [LARGE SCALE GENOMIC DNA]</scope>
    <source>
        <strain evidence="10 16">MS-18-37</strain>
    </source>
</reference>
<evidence type="ECO:0000313" key="17">
    <source>
        <dbReference type="Proteomes" id="UP000281725"/>
    </source>
</evidence>
<dbReference type="GeneID" id="60787148"/>
<dbReference type="Proteomes" id="UP001204061">
    <property type="component" value="Unassembled WGS sequence"/>
</dbReference>
<dbReference type="EMBL" id="AP022038">
    <property type="protein sequence ID" value="BBR41828.1"/>
    <property type="molecule type" value="Genomic_DNA"/>
</dbReference>
<dbReference type="Proteomes" id="UP000515442">
    <property type="component" value="Chromosome"/>
</dbReference>
<organism evidence="14 18">
    <name type="scientific">Aeromonas veronii</name>
    <dbReference type="NCBI Taxonomy" id="654"/>
    <lineage>
        <taxon>Bacteria</taxon>
        <taxon>Pseudomonadati</taxon>
        <taxon>Pseudomonadota</taxon>
        <taxon>Gammaproteobacteria</taxon>
        <taxon>Aeromonadales</taxon>
        <taxon>Aeromonadaceae</taxon>
        <taxon>Aeromonas</taxon>
    </lineage>
</organism>
<evidence type="ECO:0000313" key="10">
    <source>
        <dbReference type="EMBL" id="AYV35394.1"/>
    </source>
</evidence>
<evidence type="ECO:0000313" key="19">
    <source>
        <dbReference type="Proteomes" id="UP000515442"/>
    </source>
</evidence>
<evidence type="ECO:0000313" key="11">
    <source>
        <dbReference type="EMBL" id="BBR41828.1"/>
    </source>
</evidence>
<evidence type="ECO:0000256" key="8">
    <source>
        <dbReference type="SAM" id="Phobius"/>
    </source>
</evidence>
<dbReference type="EMBL" id="RAWX01000004">
    <property type="protein sequence ID" value="RKJ86349.1"/>
    <property type="molecule type" value="Genomic_DNA"/>
</dbReference>
<dbReference type="RefSeq" id="WP_005339369.1">
    <property type="nucleotide sequence ID" value="NZ_AP022038.1"/>
</dbReference>
<keyword evidence="3" id="KW-1003">Cell membrane</keyword>
<accession>A0A0T6QQK1</accession>
<dbReference type="EMBL" id="JANLFC010000016">
    <property type="protein sequence ID" value="MCR4447781.1"/>
    <property type="molecule type" value="Genomic_DNA"/>
</dbReference>
<sequence length="133" mass="14735">MRRQSKRQRDEVQIDMTPMLDIVFIMLIFFIVTTSFVREAGLEVHRPQASQAKAQKSSSIMLAIGAQGQIFLDRKQIDVERVQATIARLLAEQPDASLVIQADERVPHGKVVRVMDEAKAAGIANIAVAVAPK</sequence>
<dbReference type="OMA" id="PLIDMIF"/>
<protein>
    <submittedName>
        <fullName evidence="14">Biopolymer transport protein exbD2</fullName>
    </submittedName>
    <submittedName>
        <fullName evidence="9">Biopolymer transporter ExbD</fullName>
    </submittedName>
    <submittedName>
        <fullName evidence="11">Biopolymer transporter protein ExbD</fullName>
    </submittedName>
</protein>
<dbReference type="InterPro" id="IPR003400">
    <property type="entry name" value="ExbD"/>
</dbReference>
<reference evidence="12" key="6">
    <citation type="submission" date="2022-08" db="EMBL/GenBank/DDBJ databases">
        <title>A global survey of hypervirulent Aeromonas hydrophila identified this emerging pathogen in farmed fish in the lower Mekong River basin.</title>
        <authorList>
            <person name="Xu T."/>
            <person name="Rasmussen-Ivey C.R."/>
            <person name="Moen F.S."/>
            <person name="Fernandez Bravo A."/>
            <person name="Lamy B."/>
            <person name="Beaz-Hidalgo R."/>
            <person name="Khan C.D."/>
            <person name="Castro Escarpulli G."/>
            <person name="Yasin I.S.M."/>
            <person name="Figueras M.J."/>
            <person name="Azzam Sayuti M."/>
            <person name="Karim M.M."/>
            <person name="Alam K.M."/>
            <person name="Le T.T.T."/>
            <person name="Thao N.H.P."/>
            <person name="Addo S."/>
            <person name="Duodu S."/>
            <person name="Ali S."/>
            <person name="Mey S."/>
            <person name="Somony T."/>
            <person name="Liles M.R."/>
        </authorList>
    </citation>
    <scope>NUCLEOTIDE SEQUENCE</scope>
    <source>
        <strain evidence="12">0.14</strain>
    </source>
</reference>
<accession>A0A653LBZ6</accession>
<name>A0A0T6QQK1_AERVE</name>
<evidence type="ECO:0000313" key="9">
    <source>
        <dbReference type="EMBL" id="ANB53395.1"/>
    </source>
</evidence>
<dbReference type="AlphaFoldDB" id="A0A0T6QQK1"/>
<evidence type="ECO:0000256" key="2">
    <source>
        <dbReference type="ARBA" id="ARBA00005811"/>
    </source>
</evidence>
<evidence type="ECO:0000313" key="13">
    <source>
        <dbReference type="EMBL" id="RKJ86349.1"/>
    </source>
</evidence>
<evidence type="ECO:0000313" key="12">
    <source>
        <dbReference type="EMBL" id="MCR4447781.1"/>
    </source>
</evidence>
<dbReference type="OrthoDB" id="9793581at2"/>
<keyword evidence="7" id="KW-0653">Protein transport</keyword>
<reference evidence="11 19" key="5">
    <citation type="submission" date="2019-12" db="EMBL/GenBank/DDBJ databases">
        <title>complete genome sequences of Aeromonas veronii str. WP3-W19-ESBL-03 isolated from wastewater treatment plant effluent.</title>
        <authorList>
            <person name="Sekizuka T."/>
            <person name="Itokawa K."/>
            <person name="Yatsu K."/>
            <person name="Inamine Y."/>
            <person name="Kuroda M."/>
        </authorList>
    </citation>
    <scope>NUCLEOTIDE SEQUENCE [LARGE SCALE GENOMIC DNA]</scope>
    <source>
        <strain evidence="11 19">WP3-W19-ESBL-03</strain>
    </source>
</reference>
<evidence type="ECO:0000256" key="5">
    <source>
        <dbReference type="ARBA" id="ARBA00022989"/>
    </source>
</evidence>
<dbReference type="EMBL" id="CP014774">
    <property type="protein sequence ID" value="ANB53395.1"/>
    <property type="molecule type" value="Genomic_DNA"/>
</dbReference>
<dbReference type="Gene3D" id="3.30.420.270">
    <property type="match status" value="1"/>
</dbReference>
<keyword evidence="5 8" id="KW-1133">Transmembrane helix</keyword>
<dbReference type="EMBL" id="CP033604">
    <property type="protein sequence ID" value="AYV35394.1"/>
    <property type="molecule type" value="Genomic_DNA"/>
</dbReference>
<dbReference type="PANTHER" id="PTHR30558">
    <property type="entry name" value="EXBD MEMBRANE COMPONENT OF PMF-DRIVEN MACROMOLECULE IMPORT SYSTEM"/>
    <property type="match status" value="1"/>
</dbReference>
<comment type="subcellular location">
    <subcellularLocation>
        <location evidence="1">Cell membrane</location>
        <topology evidence="1">Single-pass membrane protein</topology>
    </subcellularLocation>
    <subcellularLocation>
        <location evidence="7">Cell membrane</location>
        <topology evidence="7">Single-pass type II membrane protein</topology>
    </subcellularLocation>
</comment>
<dbReference type="GO" id="GO:0022857">
    <property type="term" value="F:transmembrane transporter activity"/>
    <property type="evidence" value="ECO:0007669"/>
    <property type="project" value="InterPro"/>
</dbReference>
<keyword evidence="4 7" id="KW-0812">Transmembrane</keyword>
<evidence type="ECO:0000256" key="3">
    <source>
        <dbReference type="ARBA" id="ARBA00022475"/>
    </source>
</evidence>
<evidence type="ECO:0000256" key="4">
    <source>
        <dbReference type="ARBA" id="ARBA00022692"/>
    </source>
</evidence>
<dbReference type="PANTHER" id="PTHR30558:SF13">
    <property type="entry name" value="BIOPOLYMER TRANSPORT PROTEIN EXBD2"/>
    <property type="match status" value="1"/>
</dbReference>
<proteinExistence type="inferred from homology"/>
<dbReference type="Proteomes" id="UP000439123">
    <property type="component" value="Unassembled WGS sequence"/>
</dbReference>
<reference evidence="9 15" key="1">
    <citation type="journal article" date="2016" name="J. Clin. Microbiol.">
        <title>Detection and Whole-Genome Sequencing of Carbapenemase-Producing Aeromonas hydrophila Isolates from Routine Perirectal Surveillance Culture.</title>
        <authorList>
            <person name="Hughes H.Y."/>
            <person name="Conlan S.P."/>
            <person name="Lau A.F."/>
            <person name="Dekker J.P."/>
            <person name="Michelin A.V."/>
            <person name="Youn J.H."/>
            <person name="Henderson D.K."/>
            <person name="Frank K.M."/>
            <person name="Segre J.A."/>
            <person name="Palmore T.N."/>
        </authorList>
    </citation>
    <scope>NUCLEOTIDE SEQUENCE [LARGE SCALE GENOMIC DNA]</scope>
    <source>
        <strain evidence="9 15">AVNIH1</strain>
    </source>
</reference>
<evidence type="ECO:0000256" key="6">
    <source>
        <dbReference type="ARBA" id="ARBA00023136"/>
    </source>
</evidence>
<dbReference type="GO" id="GO:0005886">
    <property type="term" value="C:plasma membrane"/>
    <property type="evidence" value="ECO:0007669"/>
    <property type="project" value="UniProtKB-SubCell"/>
</dbReference>
<evidence type="ECO:0000313" key="14">
    <source>
        <dbReference type="EMBL" id="VXA88625.1"/>
    </source>
</evidence>
<dbReference type="Proteomes" id="UP000076809">
    <property type="component" value="Chromosome"/>
</dbReference>
<dbReference type="Proteomes" id="UP000267614">
    <property type="component" value="Chromosome"/>
</dbReference>
<accession>A0A318D6T3</accession>
<dbReference type="EMBL" id="CABWLC010000020">
    <property type="protein sequence ID" value="VXA88625.1"/>
    <property type="molecule type" value="Genomic_DNA"/>
</dbReference>
<reference evidence="13 17" key="2">
    <citation type="submission" date="2018-09" db="EMBL/GenBank/DDBJ databases">
        <title>Genome sequencing of Aeromonas veronii MS-17-88.</title>
        <authorList>
            <person name="Tekedar H.C."/>
            <person name="Arick M.A."/>
            <person name="Hsu C.-Y."/>
            <person name="Thrash A."/>
            <person name="Karsi A."/>
            <person name="Lawrence M.L."/>
            <person name="Abdelhamed H."/>
        </authorList>
    </citation>
    <scope>NUCLEOTIDE SEQUENCE [LARGE SCALE GENOMIC DNA]</scope>
    <source>
        <strain evidence="13 17">MS 17-88</strain>
    </source>
</reference>
<evidence type="ECO:0000256" key="1">
    <source>
        <dbReference type="ARBA" id="ARBA00004162"/>
    </source>
</evidence>
<gene>
    <name evidence="14" type="primary">exbD</name>
    <name evidence="14" type="ORF">AERO8C_70253</name>
    <name evidence="13" type="ORF">D6R50_18960</name>
    <name evidence="10" type="ORF">EFI48_00145</name>
    <name evidence="12" type="ORF">NS965_05215</name>
    <name evidence="9" type="ORF">WM43_12370</name>
    <name evidence="11" type="ORF">WP3W19E03_43530</name>
</gene>
<reference evidence="14 18" key="4">
    <citation type="submission" date="2019-10" db="EMBL/GenBank/DDBJ databases">
        <authorList>
            <person name="Karimi E."/>
        </authorList>
    </citation>
    <scope>NUCLEOTIDE SEQUENCE [LARGE SCALE GENOMIC DNA]</scope>
    <source>
        <strain evidence="14">Aeromonas sp. 8C</strain>
    </source>
</reference>
<dbReference type="FunFam" id="3.30.420.270:FF:000007">
    <property type="entry name" value="Biopolymer transport protein ExbD"/>
    <property type="match status" value="1"/>
</dbReference>